<evidence type="ECO:0000313" key="1">
    <source>
        <dbReference type="EMBL" id="MBE9188859.1"/>
    </source>
</evidence>
<organism evidence="1 2">
    <name type="scientific">Gloeocapsopsis crepidinum LEGE 06123</name>
    <dbReference type="NCBI Taxonomy" id="588587"/>
    <lineage>
        <taxon>Bacteria</taxon>
        <taxon>Bacillati</taxon>
        <taxon>Cyanobacteriota</taxon>
        <taxon>Cyanophyceae</taxon>
        <taxon>Oscillatoriophycideae</taxon>
        <taxon>Chroococcales</taxon>
        <taxon>Chroococcaceae</taxon>
        <taxon>Gloeocapsopsis</taxon>
    </lineage>
</organism>
<name>A0ABR9UKS1_9CHRO</name>
<proteinExistence type="predicted"/>
<sequence>MSKLAIKFREVARHLKSAIPQVYVAEKTDESLDKLLESSERELLQTLQLTADNKQDYSFVDIYAQTIAYALFTARVFSYIRDKQEETETFLDRELV</sequence>
<dbReference type="Proteomes" id="UP000651156">
    <property type="component" value="Unassembled WGS sequence"/>
</dbReference>
<comment type="caution">
    <text evidence="1">The sequence shown here is derived from an EMBL/GenBank/DDBJ whole genome shotgun (WGS) entry which is preliminary data.</text>
</comment>
<gene>
    <name evidence="1" type="ORF">IQ230_00460</name>
</gene>
<dbReference type="EMBL" id="JADEWN010000001">
    <property type="protein sequence ID" value="MBE9188859.1"/>
    <property type="molecule type" value="Genomic_DNA"/>
</dbReference>
<evidence type="ECO:0000313" key="2">
    <source>
        <dbReference type="Proteomes" id="UP000651156"/>
    </source>
</evidence>
<protein>
    <submittedName>
        <fullName evidence="1">Uncharacterized protein</fullName>
    </submittedName>
</protein>
<accession>A0ABR9UKS1</accession>
<keyword evidence="2" id="KW-1185">Reference proteome</keyword>
<reference evidence="1 2" key="1">
    <citation type="submission" date="2020-10" db="EMBL/GenBank/DDBJ databases">
        <authorList>
            <person name="Castelo-Branco R."/>
            <person name="Eusebio N."/>
            <person name="Adriana R."/>
            <person name="Vieira A."/>
            <person name="Brugerolle De Fraissinette N."/>
            <person name="Rezende De Castro R."/>
            <person name="Schneider M.P."/>
            <person name="Vasconcelos V."/>
            <person name="Leao P.N."/>
        </authorList>
    </citation>
    <scope>NUCLEOTIDE SEQUENCE [LARGE SCALE GENOMIC DNA]</scope>
    <source>
        <strain evidence="1 2">LEGE 06123</strain>
    </source>
</reference>
<dbReference type="RefSeq" id="WP_193929774.1">
    <property type="nucleotide sequence ID" value="NZ_CAWPMZ010000041.1"/>
</dbReference>